<feature type="compositionally biased region" description="Polar residues" evidence="1">
    <location>
        <begin position="16"/>
        <end position="44"/>
    </location>
</feature>
<protein>
    <submittedName>
        <fullName evidence="2">Uncharacterized protein</fullName>
    </submittedName>
</protein>
<comment type="caution">
    <text evidence="2">The sequence shown here is derived from an EMBL/GenBank/DDBJ whole genome shotgun (WGS) entry which is preliminary data.</text>
</comment>
<sequence length="87" mass="9502">MESKLGTHSDKVRGETSGSVIHSQSKSPRKVTGTSRSSLSDVQPDSSDVESSESSDSELEEGEFRLYYGRSSVHSPFLTVSTPHRGW</sequence>
<name>A0A8S9N2B0_BRACR</name>
<dbReference type="AlphaFoldDB" id="A0A8S9N2B0"/>
<gene>
    <name evidence="2" type="ORF">F2Q69_00055876</name>
</gene>
<evidence type="ECO:0000256" key="1">
    <source>
        <dbReference type="SAM" id="MobiDB-lite"/>
    </source>
</evidence>
<dbReference type="EMBL" id="QGKX02002183">
    <property type="protein sequence ID" value="KAF3487537.1"/>
    <property type="molecule type" value="Genomic_DNA"/>
</dbReference>
<proteinExistence type="predicted"/>
<feature type="compositionally biased region" description="Basic and acidic residues" evidence="1">
    <location>
        <begin position="1"/>
        <end position="14"/>
    </location>
</feature>
<feature type="compositionally biased region" description="Acidic residues" evidence="1">
    <location>
        <begin position="47"/>
        <end position="61"/>
    </location>
</feature>
<evidence type="ECO:0000313" key="3">
    <source>
        <dbReference type="Proteomes" id="UP000712600"/>
    </source>
</evidence>
<accession>A0A8S9N2B0</accession>
<organism evidence="2 3">
    <name type="scientific">Brassica cretica</name>
    <name type="common">Mustard</name>
    <dbReference type="NCBI Taxonomy" id="69181"/>
    <lineage>
        <taxon>Eukaryota</taxon>
        <taxon>Viridiplantae</taxon>
        <taxon>Streptophyta</taxon>
        <taxon>Embryophyta</taxon>
        <taxon>Tracheophyta</taxon>
        <taxon>Spermatophyta</taxon>
        <taxon>Magnoliopsida</taxon>
        <taxon>eudicotyledons</taxon>
        <taxon>Gunneridae</taxon>
        <taxon>Pentapetalae</taxon>
        <taxon>rosids</taxon>
        <taxon>malvids</taxon>
        <taxon>Brassicales</taxon>
        <taxon>Brassicaceae</taxon>
        <taxon>Brassiceae</taxon>
        <taxon>Brassica</taxon>
    </lineage>
</organism>
<dbReference type="Proteomes" id="UP000712600">
    <property type="component" value="Unassembled WGS sequence"/>
</dbReference>
<reference evidence="2" key="1">
    <citation type="submission" date="2019-12" db="EMBL/GenBank/DDBJ databases">
        <title>Genome sequencing and annotation of Brassica cretica.</title>
        <authorList>
            <person name="Studholme D.J."/>
            <person name="Sarris P."/>
        </authorList>
    </citation>
    <scope>NUCLEOTIDE SEQUENCE</scope>
    <source>
        <strain evidence="2">PFS-109/04</strain>
        <tissue evidence="2">Leaf</tissue>
    </source>
</reference>
<feature type="region of interest" description="Disordered" evidence="1">
    <location>
        <begin position="1"/>
        <end position="61"/>
    </location>
</feature>
<evidence type="ECO:0000313" key="2">
    <source>
        <dbReference type="EMBL" id="KAF3487537.1"/>
    </source>
</evidence>